<dbReference type="RefSeq" id="WP_238806483.1">
    <property type="nucleotide sequence ID" value="NZ_CAKLPY010000002.1"/>
</dbReference>
<name>A0ABN8ESI0_9BACT</name>
<evidence type="ECO:0008006" key="3">
    <source>
        <dbReference type="Google" id="ProtNLM"/>
    </source>
</evidence>
<dbReference type="Proteomes" id="UP000837932">
    <property type="component" value="Unassembled WGS sequence"/>
</dbReference>
<gene>
    <name evidence="1" type="ORF">EMA8858_02035</name>
</gene>
<accession>A0ABN8ESI0</accession>
<evidence type="ECO:0000313" key="2">
    <source>
        <dbReference type="Proteomes" id="UP000837932"/>
    </source>
</evidence>
<comment type="caution">
    <text evidence="1">The sequence shown here is derived from an EMBL/GenBank/DDBJ whole genome shotgun (WGS) entry which is preliminary data.</text>
</comment>
<keyword evidence="2" id="KW-1185">Reference proteome</keyword>
<organism evidence="1 2">
    <name type="scientific">Emticicia aquatica</name>
    <dbReference type="NCBI Taxonomy" id="1681835"/>
    <lineage>
        <taxon>Bacteria</taxon>
        <taxon>Pseudomonadati</taxon>
        <taxon>Bacteroidota</taxon>
        <taxon>Cytophagia</taxon>
        <taxon>Cytophagales</taxon>
        <taxon>Leadbetterellaceae</taxon>
        <taxon>Emticicia</taxon>
    </lineage>
</organism>
<dbReference type="InterPro" id="IPR014867">
    <property type="entry name" value="Spore_coat_CotH_CotH2/3/7"/>
</dbReference>
<dbReference type="PANTHER" id="PTHR40050:SF1">
    <property type="entry name" value="INNER SPORE COAT PROTEIN H"/>
    <property type="match status" value="1"/>
</dbReference>
<reference evidence="1" key="1">
    <citation type="submission" date="2021-12" db="EMBL/GenBank/DDBJ databases">
        <authorList>
            <person name="Rodrigo-Torres L."/>
            <person name="Arahal R. D."/>
            <person name="Lucena T."/>
        </authorList>
    </citation>
    <scope>NUCLEOTIDE SEQUENCE</scope>
    <source>
        <strain evidence="1">CECT 8858</strain>
    </source>
</reference>
<dbReference type="EMBL" id="CAKLPY010000002">
    <property type="protein sequence ID" value="CAH0995907.1"/>
    <property type="molecule type" value="Genomic_DNA"/>
</dbReference>
<dbReference type="PANTHER" id="PTHR40050">
    <property type="entry name" value="INNER SPORE COAT PROTEIN H"/>
    <property type="match status" value="1"/>
</dbReference>
<evidence type="ECO:0000313" key="1">
    <source>
        <dbReference type="EMBL" id="CAH0995907.1"/>
    </source>
</evidence>
<sequence length="517" mass="56236">MKSKILFFTAISLVSLTISCNKLNDTETVDPIHAGLTDWTEATHGKTDPNYDMVFPQDKINTLEITLTSENWAAIRADMVTKAGNDFGVGGNQAGGGQAGGGGATLPTGGQMGGGTPPTGINVDSLRAAMGGNPPTGGGGAAGGGGALDIIPGDPIYVPSSVKFNGKEWYKVGFRLKGNSSLSQAWSAGIYKLPFKLQFDEFEDTNPEITDQRFYGFKEFSMSPGQGDASLMRDKVVADLFRSAGVPAARTSFYKIYINFGDGLKYCGVYTMVEVIDDTMIKDQFGEDKGNIYKPESTFQSFLQTNFEKKNNEDAADWSDVQAIITALNATNRTSNAAAWRTNLEKTFNVDHFLKVLAINNTIVNWDAYGAMAHNYYLYTPSNTKKVTWIPWDFNLSMTSSNAAGNTTQQGGGGGMRGVSLEMTEVAASWPLIRYLADDATYYAKYKSYVKDFNDNYFTSAKMNAIFDKNYNLISSSVMQEVAPYSYLSNTATFTSAITQLKAHVVTRNQAVATFLK</sequence>
<proteinExistence type="predicted"/>
<dbReference type="PROSITE" id="PS51257">
    <property type="entry name" value="PROKAR_LIPOPROTEIN"/>
    <property type="match status" value="1"/>
</dbReference>
<dbReference type="Pfam" id="PF08757">
    <property type="entry name" value="CotH"/>
    <property type="match status" value="1"/>
</dbReference>
<protein>
    <recommendedName>
        <fullName evidence="3">Spore coat protein CotH</fullName>
    </recommendedName>
</protein>